<dbReference type="EMBL" id="CP001390">
    <property type="protein sequence ID" value="ACM21355.1"/>
    <property type="molecule type" value="Genomic_DNA"/>
</dbReference>
<dbReference type="PROSITE" id="PS51371">
    <property type="entry name" value="CBS"/>
    <property type="match status" value="2"/>
</dbReference>
<feature type="domain" description="CBS" evidence="13">
    <location>
        <begin position="377"/>
        <end position="435"/>
    </location>
</feature>
<evidence type="ECO:0000256" key="6">
    <source>
        <dbReference type="ARBA" id="ARBA00022695"/>
    </source>
</evidence>
<dbReference type="InterPro" id="IPR052390">
    <property type="entry name" value="tRNA_nt/polyA_polymerase"/>
</dbReference>
<dbReference type="Pfam" id="PF01743">
    <property type="entry name" value="PolyA_pol"/>
    <property type="match status" value="1"/>
</dbReference>
<dbReference type="InterPro" id="IPR000644">
    <property type="entry name" value="CBS_dom"/>
</dbReference>
<dbReference type="Gene3D" id="3.10.310.30">
    <property type="match status" value="1"/>
</dbReference>
<keyword evidence="15" id="KW-1185">Reference proteome</keyword>
<protein>
    <submittedName>
        <fullName evidence="14">Adenosine-specific tRNA nucleotidyltransferase</fullName>
    </submittedName>
</protein>
<dbReference type="InterPro" id="IPR038763">
    <property type="entry name" value="DHH_sf"/>
</dbReference>
<dbReference type="eggNOG" id="COG0618">
    <property type="taxonomic scope" value="Bacteria"/>
</dbReference>
<evidence type="ECO:0000256" key="12">
    <source>
        <dbReference type="RuleBase" id="RU003953"/>
    </source>
</evidence>
<dbReference type="GO" id="GO:0016779">
    <property type="term" value="F:nucleotidyltransferase activity"/>
    <property type="evidence" value="ECO:0007669"/>
    <property type="project" value="UniProtKB-KW"/>
</dbReference>
<dbReference type="GO" id="GO:0000166">
    <property type="term" value="F:nucleotide binding"/>
    <property type="evidence" value="ECO:0007669"/>
    <property type="project" value="UniProtKB-KW"/>
</dbReference>
<dbReference type="Pfam" id="PF00571">
    <property type="entry name" value="CBS"/>
    <property type="match status" value="2"/>
</dbReference>
<reference evidence="14 15" key="1">
    <citation type="submission" date="2009-01" db="EMBL/GenBank/DDBJ databases">
        <title>Complete sequence of Geobacter sp. FRC-32.</title>
        <authorList>
            <consortium name="US DOE Joint Genome Institute"/>
            <person name="Lucas S."/>
            <person name="Copeland A."/>
            <person name="Lapidus A."/>
            <person name="Glavina del Rio T."/>
            <person name="Dalin E."/>
            <person name="Tice H."/>
            <person name="Bruce D."/>
            <person name="Goodwin L."/>
            <person name="Pitluck S."/>
            <person name="Saunders E."/>
            <person name="Brettin T."/>
            <person name="Detter J.C."/>
            <person name="Han C."/>
            <person name="Larimer F."/>
            <person name="Land M."/>
            <person name="Hauser L."/>
            <person name="Kyrpides N."/>
            <person name="Ovchinnikova G."/>
            <person name="Kostka J."/>
            <person name="Richardson P."/>
        </authorList>
    </citation>
    <scope>NUCLEOTIDE SEQUENCE [LARGE SCALE GENOMIC DNA]</scope>
    <source>
        <strain evidence="15">DSM 22248 / JCM 15807 / FRC-32</strain>
    </source>
</reference>
<dbReference type="SUPFAM" id="SSF81301">
    <property type="entry name" value="Nucleotidyltransferase"/>
    <property type="match status" value="1"/>
</dbReference>
<keyword evidence="8" id="KW-0547">Nucleotide-binding</keyword>
<keyword evidence="10 12" id="KW-0694">RNA-binding</keyword>
<dbReference type="Gene3D" id="1.10.3090.10">
    <property type="entry name" value="cca-adding enzyme, domain 2"/>
    <property type="match status" value="1"/>
</dbReference>
<dbReference type="CDD" id="cd17772">
    <property type="entry name" value="CBS_pair_DHH_polyA_Pol_assoc"/>
    <property type="match status" value="1"/>
</dbReference>
<comment type="similarity">
    <text evidence="2 12">Belongs to the tRNA nucleotidyltransferase/poly(A) polymerase family.</text>
</comment>
<accession>B9M309</accession>
<dbReference type="Gene3D" id="3.30.460.10">
    <property type="entry name" value="Beta Polymerase, domain 2"/>
    <property type="match status" value="1"/>
</dbReference>
<evidence type="ECO:0000256" key="4">
    <source>
        <dbReference type="ARBA" id="ARBA00022679"/>
    </source>
</evidence>
<name>B9M309_GEODF</name>
<dbReference type="Pfam" id="PF01368">
    <property type="entry name" value="DHH"/>
    <property type="match status" value="1"/>
</dbReference>
<dbReference type="Gene3D" id="3.90.1640.10">
    <property type="entry name" value="inorganic pyrophosphatase (n-terminal core)"/>
    <property type="match status" value="1"/>
</dbReference>
<organism evidence="14 15">
    <name type="scientific">Geotalea daltonii (strain DSM 22248 / JCM 15807 / FRC-32)</name>
    <name type="common">Geobacter daltonii</name>
    <dbReference type="NCBI Taxonomy" id="316067"/>
    <lineage>
        <taxon>Bacteria</taxon>
        <taxon>Pseudomonadati</taxon>
        <taxon>Thermodesulfobacteriota</taxon>
        <taxon>Desulfuromonadia</taxon>
        <taxon>Geobacterales</taxon>
        <taxon>Geobacteraceae</taxon>
        <taxon>Geotalea</taxon>
    </lineage>
</organism>
<keyword evidence="3" id="KW-0820">tRNA-binding</keyword>
<dbReference type="STRING" id="316067.Geob_3012"/>
<sequence length="875" mass="98536">MDVITTHVNADFDCLGAMVAAKKLYPDALMVFSGAQEKSMRDFFLKSTGYALNFTRLKDLDLGSITRLILVDCQHSSRIGRFSEILNRPGLEIHIYDHHPESSGDISPTGGVIRASGSSTTILTSLLREKGINVNATEATLMMLGIYEDTGSLIFPSTTTEDFHAAAWLLEHGASLNTVADFITQELTAEQVSLLNDLLKSLKTTELHGVEISIAQASVDYYIGDIAVLAHMMRDMENLEALFVVVGMASRVYIVARSRIPEVNVSDILHEFGGGGHSSAASAAIKGLTVIQVLEKLETVLRARVNPKRVAGDIMSSPVKTIDATATMEEARDMLTRYNVNALPVIKDKRLAGIISRRIVEKSLYHNLGQVPVTDYMHSEFMNAAPDTSIKEIQDYMIGRDRRMVPVLDKGRLAGVVTRTDILRYMHNGEGLYDLARNAVPMKSKEVRGLMGKNLAPRIQQILHELGRVGDSLDVPVFAVGGFVRDLLMNVPNLDMDVTVEGDGILFAETFAGQYGCRVKSHDKFGTAVIVFPDGFKIDVASTRLEYYVSPGALPTVERSSLKMDLYRRDFTINTLAIRLNESEFGVMLDFFGAQRDLQDHLIRVLHNLSFVEDPTRVFRAIRFEQRLDFTIAKHTENLIKNAVKMDFLEKLGGKRLLTELVYILRENEPLKAIERMASFGLLRFIHPELELTTGTRNMLEEARRIISWFDLLFLNRAYERWAVYFLVLCESLTHDQLWGACTRLAVSEHYREKLFETRRQGEEALATIEKKIARTGAIEKSEVYFLLKDLPVEVLLYLMAKTGSEEVKKWLSLYFTQLQNVRCFVTGHDLKRLQVPPGPLYKDLLDLVLKARLDGRVISREDELELVRHKLKKL</sequence>
<dbReference type="Pfam" id="PF02272">
    <property type="entry name" value="DHHA1"/>
    <property type="match status" value="1"/>
</dbReference>
<dbReference type="SUPFAM" id="SSF81891">
    <property type="entry name" value="Poly A polymerase C-terminal region-like"/>
    <property type="match status" value="1"/>
</dbReference>
<feature type="domain" description="CBS" evidence="13">
    <location>
        <begin position="315"/>
        <end position="371"/>
    </location>
</feature>
<evidence type="ECO:0000313" key="14">
    <source>
        <dbReference type="EMBL" id="ACM21355.1"/>
    </source>
</evidence>
<dbReference type="CDD" id="cd05398">
    <property type="entry name" value="NT_ClassII-CCAase"/>
    <property type="match status" value="1"/>
</dbReference>
<dbReference type="Proteomes" id="UP000007721">
    <property type="component" value="Chromosome"/>
</dbReference>
<evidence type="ECO:0000256" key="7">
    <source>
        <dbReference type="ARBA" id="ARBA00022723"/>
    </source>
</evidence>
<proteinExistence type="inferred from homology"/>
<keyword evidence="4 12" id="KW-0808">Transferase</keyword>
<keyword evidence="7" id="KW-0479">Metal-binding</keyword>
<dbReference type="GO" id="GO:0000049">
    <property type="term" value="F:tRNA binding"/>
    <property type="evidence" value="ECO:0007669"/>
    <property type="project" value="UniProtKB-KW"/>
</dbReference>
<dbReference type="InterPro" id="IPR053794">
    <property type="entry name" value="A-adding_TNT"/>
</dbReference>
<evidence type="ECO:0000256" key="10">
    <source>
        <dbReference type="ARBA" id="ARBA00022884"/>
    </source>
</evidence>
<dbReference type="PANTHER" id="PTHR47788">
    <property type="entry name" value="POLYA POLYMERASE"/>
    <property type="match status" value="1"/>
</dbReference>
<dbReference type="Gene3D" id="3.10.580.10">
    <property type="entry name" value="CBS-domain"/>
    <property type="match status" value="1"/>
</dbReference>
<evidence type="ECO:0000256" key="8">
    <source>
        <dbReference type="ARBA" id="ARBA00022741"/>
    </source>
</evidence>
<dbReference type="KEGG" id="geo:Geob_3012"/>
<dbReference type="InterPro" id="IPR046342">
    <property type="entry name" value="CBS_dom_sf"/>
</dbReference>
<dbReference type="SUPFAM" id="SSF54631">
    <property type="entry name" value="CBS-domain pair"/>
    <property type="match status" value="1"/>
</dbReference>
<evidence type="ECO:0000256" key="1">
    <source>
        <dbReference type="ARBA" id="ARBA00001946"/>
    </source>
</evidence>
<dbReference type="InterPro" id="IPR032828">
    <property type="entry name" value="PolyA_RNA-bd"/>
</dbReference>
<dbReference type="Pfam" id="PF12627">
    <property type="entry name" value="PolyA_pol_RNAbd"/>
    <property type="match status" value="1"/>
</dbReference>
<evidence type="ECO:0000256" key="2">
    <source>
        <dbReference type="ARBA" id="ARBA00007265"/>
    </source>
</evidence>
<keyword evidence="11" id="KW-0129">CBS domain</keyword>
<comment type="cofactor">
    <cofactor evidence="1">
        <name>Mg(2+)</name>
        <dbReference type="ChEBI" id="CHEBI:18420"/>
    </cofactor>
</comment>
<dbReference type="GO" id="GO:0046872">
    <property type="term" value="F:metal ion binding"/>
    <property type="evidence" value="ECO:0007669"/>
    <property type="project" value="UniProtKB-KW"/>
</dbReference>
<keyword evidence="5" id="KW-0819">tRNA processing</keyword>
<evidence type="ECO:0000256" key="5">
    <source>
        <dbReference type="ARBA" id="ARBA00022694"/>
    </source>
</evidence>
<evidence type="ECO:0000259" key="13">
    <source>
        <dbReference type="PROSITE" id="PS51371"/>
    </source>
</evidence>
<evidence type="ECO:0000256" key="9">
    <source>
        <dbReference type="ARBA" id="ARBA00022842"/>
    </source>
</evidence>
<dbReference type="SMART" id="SM00116">
    <property type="entry name" value="CBS"/>
    <property type="match status" value="2"/>
</dbReference>
<dbReference type="NCBIfam" id="NF041569">
    <property type="entry name" value="A-tRNAntase"/>
    <property type="match status" value="1"/>
</dbReference>
<dbReference type="eggNOG" id="COG0617">
    <property type="taxonomic scope" value="Bacteria"/>
</dbReference>
<dbReference type="InterPro" id="IPR001667">
    <property type="entry name" value="DDH_dom"/>
</dbReference>
<dbReference type="InterPro" id="IPR003156">
    <property type="entry name" value="DHHA1_dom"/>
</dbReference>
<dbReference type="InterPro" id="IPR043519">
    <property type="entry name" value="NT_sf"/>
</dbReference>
<evidence type="ECO:0000256" key="11">
    <source>
        <dbReference type="PROSITE-ProRule" id="PRU00703"/>
    </source>
</evidence>
<dbReference type="OrthoDB" id="9805698at2"/>
<dbReference type="InterPro" id="IPR002646">
    <property type="entry name" value="PolA_pol_head_dom"/>
</dbReference>
<dbReference type="RefSeq" id="WP_012648083.1">
    <property type="nucleotide sequence ID" value="NC_011979.1"/>
</dbReference>
<dbReference type="PANTHER" id="PTHR47788:SF1">
    <property type="entry name" value="A-ADDING TRNA NUCLEOTIDYLTRANSFERASE"/>
    <property type="match status" value="1"/>
</dbReference>
<evidence type="ECO:0000256" key="3">
    <source>
        <dbReference type="ARBA" id="ARBA00022555"/>
    </source>
</evidence>
<keyword evidence="9" id="KW-0460">Magnesium</keyword>
<gene>
    <name evidence="14" type="primary">ccaA</name>
    <name evidence="14" type="ordered locus">Geob_3012</name>
</gene>
<keyword evidence="6" id="KW-0548">Nucleotidyltransferase</keyword>
<dbReference type="AlphaFoldDB" id="B9M309"/>
<dbReference type="HOGENOM" id="CLU_015961_5_0_7"/>
<dbReference type="GO" id="GO:0008033">
    <property type="term" value="P:tRNA processing"/>
    <property type="evidence" value="ECO:0007669"/>
    <property type="project" value="UniProtKB-KW"/>
</dbReference>
<evidence type="ECO:0000313" key="15">
    <source>
        <dbReference type="Proteomes" id="UP000007721"/>
    </source>
</evidence>
<dbReference type="SUPFAM" id="SSF64182">
    <property type="entry name" value="DHH phosphoesterases"/>
    <property type="match status" value="1"/>
</dbReference>
<dbReference type="eggNOG" id="COG0517">
    <property type="taxonomic scope" value="Bacteria"/>
</dbReference>